<keyword evidence="3" id="KW-1185">Reference proteome</keyword>
<dbReference type="AlphaFoldDB" id="A0A5N5WQZ7"/>
<name>A0A5N5WQZ7_9EURO</name>
<evidence type="ECO:0000313" key="2">
    <source>
        <dbReference type="EMBL" id="KAB8069610.1"/>
    </source>
</evidence>
<protein>
    <submittedName>
        <fullName evidence="2">Uncharacterized protein</fullName>
    </submittedName>
</protein>
<proteinExistence type="predicted"/>
<organism evidence="2 3">
    <name type="scientific">Aspergillus leporis</name>
    <dbReference type="NCBI Taxonomy" id="41062"/>
    <lineage>
        <taxon>Eukaryota</taxon>
        <taxon>Fungi</taxon>
        <taxon>Dikarya</taxon>
        <taxon>Ascomycota</taxon>
        <taxon>Pezizomycotina</taxon>
        <taxon>Eurotiomycetes</taxon>
        <taxon>Eurotiomycetidae</taxon>
        <taxon>Eurotiales</taxon>
        <taxon>Aspergillaceae</taxon>
        <taxon>Aspergillus</taxon>
        <taxon>Aspergillus subgen. Circumdati</taxon>
    </lineage>
</organism>
<feature type="transmembrane region" description="Helical" evidence="1">
    <location>
        <begin position="6"/>
        <end position="30"/>
    </location>
</feature>
<dbReference type="Proteomes" id="UP000326565">
    <property type="component" value="Unassembled WGS sequence"/>
</dbReference>
<gene>
    <name evidence="2" type="ORF">BDV29DRAFT_182472</name>
</gene>
<keyword evidence="1" id="KW-0472">Membrane</keyword>
<reference evidence="2 3" key="1">
    <citation type="submission" date="2019-04" db="EMBL/GenBank/DDBJ databases">
        <title>Friends and foes A comparative genomics study of 23 Aspergillus species from section Flavi.</title>
        <authorList>
            <consortium name="DOE Joint Genome Institute"/>
            <person name="Kjaerbolling I."/>
            <person name="Vesth T."/>
            <person name="Frisvad J.C."/>
            <person name="Nybo J.L."/>
            <person name="Theobald S."/>
            <person name="Kildgaard S."/>
            <person name="Isbrandt T."/>
            <person name="Kuo A."/>
            <person name="Sato A."/>
            <person name="Lyhne E.K."/>
            <person name="Kogle M.E."/>
            <person name="Wiebenga A."/>
            <person name="Kun R.S."/>
            <person name="Lubbers R.J."/>
            <person name="Makela M.R."/>
            <person name="Barry K."/>
            <person name="Chovatia M."/>
            <person name="Clum A."/>
            <person name="Daum C."/>
            <person name="Haridas S."/>
            <person name="He G."/>
            <person name="LaButti K."/>
            <person name="Lipzen A."/>
            <person name="Mondo S."/>
            <person name="Riley R."/>
            <person name="Salamov A."/>
            <person name="Simmons B.A."/>
            <person name="Magnuson J.K."/>
            <person name="Henrissat B."/>
            <person name="Mortensen U.H."/>
            <person name="Larsen T.O."/>
            <person name="Devries R.P."/>
            <person name="Grigoriev I.V."/>
            <person name="Machida M."/>
            <person name="Baker S.E."/>
            <person name="Andersen M.R."/>
        </authorList>
    </citation>
    <scope>NUCLEOTIDE SEQUENCE [LARGE SCALE GENOMIC DNA]</scope>
    <source>
        <strain evidence="2 3">CBS 151.66</strain>
    </source>
</reference>
<keyword evidence="1" id="KW-1133">Transmembrane helix</keyword>
<sequence length="93" mass="10668">MNLLFHLSALIIKAIDNISIPIIITILVFCRAHMQQESLESPYSRLPLATKVGQGQSARDTMKPWYCICNSIVFLHYRQLQVSATYLIHKYST</sequence>
<accession>A0A5N5WQZ7</accession>
<keyword evidence="1" id="KW-0812">Transmembrane</keyword>
<evidence type="ECO:0000256" key="1">
    <source>
        <dbReference type="SAM" id="Phobius"/>
    </source>
</evidence>
<evidence type="ECO:0000313" key="3">
    <source>
        <dbReference type="Proteomes" id="UP000326565"/>
    </source>
</evidence>
<dbReference type="EMBL" id="ML732334">
    <property type="protein sequence ID" value="KAB8069610.1"/>
    <property type="molecule type" value="Genomic_DNA"/>
</dbReference>